<proteinExistence type="predicted"/>
<name>A0A9P6HI81_9AGAM</name>
<feature type="region of interest" description="Disordered" evidence="2">
    <location>
        <begin position="179"/>
        <end position="199"/>
    </location>
</feature>
<dbReference type="SUPFAM" id="SSF48452">
    <property type="entry name" value="TPR-like"/>
    <property type="match status" value="1"/>
</dbReference>
<dbReference type="Gene3D" id="1.25.40.10">
    <property type="entry name" value="Tetratricopeptide repeat domain"/>
    <property type="match status" value="2"/>
</dbReference>
<dbReference type="CDD" id="cd21037">
    <property type="entry name" value="MLKL_NTD"/>
    <property type="match status" value="1"/>
</dbReference>
<accession>A0A9P6HI81</accession>
<evidence type="ECO:0000313" key="4">
    <source>
        <dbReference type="Proteomes" id="UP000736335"/>
    </source>
</evidence>
<dbReference type="GO" id="GO:0007166">
    <property type="term" value="P:cell surface receptor signaling pathway"/>
    <property type="evidence" value="ECO:0007669"/>
    <property type="project" value="InterPro"/>
</dbReference>
<feature type="repeat" description="TPR" evidence="1">
    <location>
        <begin position="724"/>
        <end position="757"/>
    </location>
</feature>
<evidence type="ECO:0000256" key="2">
    <source>
        <dbReference type="SAM" id="MobiDB-lite"/>
    </source>
</evidence>
<dbReference type="Gene3D" id="3.40.50.300">
    <property type="entry name" value="P-loop containing nucleotide triphosphate hydrolases"/>
    <property type="match status" value="1"/>
</dbReference>
<dbReference type="AlphaFoldDB" id="A0A9P6HI81"/>
<evidence type="ECO:0000256" key="1">
    <source>
        <dbReference type="PROSITE-ProRule" id="PRU00339"/>
    </source>
</evidence>
<feature type="region of interest" description="Disordered" evidence="2">
    <location>
        <begin position="856"/>
        <end position="881"/>
    </location>
</feature>
<dbReference type="EMBL" id="WIUZ02000005">
    <property type="protein sequence ID" value="KAF9787251.1"/>
    <property type="molecule type" value="Genomic_DNA"/>
</dbReference>
<dbReference type="PROSITE" id="PS50005">
    <property type="entry name" value="TPR"/>
    <property type="match status" value="1"/>
</dbReference>
<comment type="caution">
    <text evidence="3">The sequence shown here is derived from an EMBL/GenBank/DDBJ whole genome shotgun (WGS) entry which is preliminary data.</text>
</comment>
<evidence type="ECO:0008006" key="5">
    <source>
        <dbReference type="Google" id="ProtNLM"/>
    </source>
</evidence>
<gene>
    <name evidence="3" type="ORF">BJ322DRAFT_1122063</name>
</gene>
<dbReference type="OrthoDB" id="5986190at2759"/>
<evidence type="ECO:0000313" key="3">
    <source>
        <dbReference type="EMBL" id="KAF9787251.1"/>
    </source>
</evidence>
<organism evidence="3 4">
    <name type="scientific">Thelephora terrestris</name>
    <dbReference type="NCBI Taxonomy" id="56493"/>
    <lineage>
        <taxon>Eukaryota</taxon>
        <taxon>Fungi</taxon>
        <taxon>Dikarya</taxon>
        <taxon>Basidiomycota</taxon>
        <taxon>Agaricomycotina</taxon>
        <taxon>Agaricomycetes</taxon>
        <taxon>Thelephorales</taxon>
        <taxon>Thelephoraceae</taxon>
        <taxon>Thelephora</taxon>
    </lineage>
</organism>
<dbReference type="Pfam" id="PF13424">
    <property type="entry name" value="TPR_12"/>
    <property type="match status" value="1"/>
</dbReference>
<dbReference type="Proteomes" id="UP000736335">
    <property type="component" value="Unassembled WGS sequence"/>
</dbReference>
<reference evidence="3" key="2">
    <citation type="submission" date="2020-11" db="EMBL/GenBank/DDBJ databases">
        <authorList>
            <consortium name="DOE Joint Genome Institute"/>
            <person name="Kuo A."/>
            <person name="Miyauchi S."/>
            <person name="Kiss E."/>
            <person name="Drula E."/>
            <person name="Kohler A."/>
            <person name="Sanchez-Garcia M."/>
            <person name="Andreopoulos B."/>
            <person name="Barry K.W."/>
            <person name="Bonito G."/>
            <person name="Buee M."/>
            <person name="Carver A."/>
            <person name="Chen C."/>
            <person name="Cichocki N."/>
            <person name="Clum A."/>
            <person name="Culley D."/>
            <person name="Crous P.W."/>
            <person name="Fauchery L."/>
            <person name="Girlanda M."/>
            <person name="Hayes R."/>
            <person name="Keri Z."/>
            <person name="Labutti K."/>
            <person name="Lipzen A."/>
            <person name="Lombard V."/>
            <person name="Magnuson J."/>
            <person name="Maillard F."/>
            <person name="Morin E."/>
            <person name="Murat C."/>
            <person name="Nolan M."/>
            <person name="Ohm R."/>
            <person name="Pangilinan J."/>
            <person name="Pereira M."/>
            <person name="Perotto S."/>
            <person name="Peter M."/>
            <person name="Riley R."/>
            <person name="Sitrit Y."/>
            <person name="Stielow B."/>
            <person name="Szollosi G."/>
            <person name="Zifcakova L."/>
            <person name="Stursova M."/>
            <person name="Spatafora J.W."/>
            <person name="Tedersoo L."/>
            <person name="Vaario L.-M."/>
            <person name="Yamada A."/>
            <person name="Yan M."/>
            <person name="Wang P."/>
            <person name="Xu J."/>
            <person name="Bruns T."/>
            <person name="Baldrian P."/>
            <person name="Vilgalys R."/>
            <person name="Henrissat B."/>
            <person name="Grigoriev I.V."/>
            <person name="Hibbett D."/>
            <person name="Nagy L.G."/>
            <person name="Martin F.M."/>
        </authorList>
    </citation>
    <scope>NUCLEOTIDE SEQUENCE</scope>
    <source>
        <strain evidence="3">UH-Tt-Lm1</strain>
    </source>
</reference>
<dbReference type="SMART" id="SM00028">
    <property type="entry name" value="TPR"/>
    <property type="match status" value="5"/>
</dbReference>
<keyword evidence="1" id="KW-0802">TPR repeat</keyword>
<dbReference type="InterPro" id="IPR019734">
    <property type="entry name" value="TPR_rpt"/>
</dbReference>
<reference evidence="3" key="1">
    <citation type="journal article" date="2020" name="Nat. Commun.">
        <title>Large-scale genome sequencing of mycorrhizal fungi provides insights into the early evolution of symbiotic traits.</title>
        <authorList>
            <person name="Miyauchi S."/>
            <person name="Kiss E."/>
            <person name="Kuo A."/>
            <person name="Drula E."/>
            <person name="Kohler A."/>
            <person name="Sanchez-Garcia M."/>
            <person name="Morin E."/>
            <person name="Andreopoulos B."/>
            <person name="Barry K.W."/>
            <person name="Bonito G."/>
            <person name="Buee M."/>
            <person name="Carver A."/>
            <person name="Chen C."/>
            <person name="Cichocki N."/>
            <person name="Clum A."/>
            <person name="Culley D."/>
            <person name="Crous P.W."/>
            <person name="Fauchery L."/>
            <person name="Girlanda M."/>
            <person name="Hayes R.D."/>
            <person name="Keri Z."/>
            <person name="LaButti K."/>
            <person name="Lipzen A."/>
            <person name="Lombard V."/>
            <person name="Magnuson J."/>
            <person name="Maillard F."/>
            <person name="Murat C."/>
            <person name="Nolan M."/>
            <person name="Ohm R.A."/>
            <person name="Pangilinan J."/>
            <person name="Pereira M.F."/>
            <person name="Perotto S."/>
            <person name="Peter M."/>
            <person name="Pfister S."/>
            <person name="Riley R."/>
            <person name="Sitrit Y."/>
            <person name="Stielow J.B."/>
            <person name="Szollosi G."/>
            <person name="Zifcakova L."/>
            <person name="Stursova M."/>
            <person name="Spatafora J.W."/>
            <person name="Tedersoo L."/>
            <person name="Vaario L.M."/>
            <person name="Yamada A."/>
            <person name="Yan M."/>
            <person name="Wang P."/>
            <person name="Xu J."/>
            <person name="Bruns T."/>
            <person name="Baldrian P."/>
            <person name="Vilgalys R."/>
            <person name="Dunand C."/>
            <person name="Henrissat B."/>
            <person name="Grigoriev I.V."/>
            <person name="Hibbett D."/>
            <person name="Nagy L.G."/>
            <person name="Martin F.M."/>
        </authorList>
    </citation>
    <scope>NUCLEOTIDE SEQUENCE</scope>
    <source>
        <strain evidence="3">UH-Tt-Lm1</strain>
    </source>
</reference>
<dbReference type="PANTHER" id="PTHR47691">
    <property type="entry name" value="REGULATOR-RELATED"/>
    <property type="match status" value="1"/>
</dbReference>
<protein>
    <recommendedName>
        <fullName evidence="5">NB-ARC domain-containing protein</fullName>
    </recommendedName>
</protein>
<keyword evidence="4" id="KW-1185">Reference proteome</keyword>
<dbReference type="InterPro" id="IPR036537">
    <property type="entry name" value="Adaptor_Cbl_N_dom_sf"/>
</dbReference>
<feature type="compositionally biased region" description="Polar residues" evidence="2">
    <location>
        <begin position="182"/>
        <end position="191"/>
    </location>
</feature>
<dbReference type="SUPFAM" id="SSF52540">
    <property type="entry name" value="P-loop containing nucleoside triphosphate hydrolases"/>
    <property type="match status" value="1"/>
</dbReference>
<dbReference type="InterPro" id="IPR027417">
    <property type="entry name" value="P-loop_NTPase"/>
</dbReference>
<dbReference type="InterPro" id="IPR011990">
    <property type="entry name" value="TPR-like_helical_dom_sf"/>
</dbReference>
<sequence length="881" mass="98126">MATKYKRPKGRDGAISALNVAIDGFSLAKEISSATPAKAVFGSVSILLGMIKDTMANEQDYVDLGLHCAKICETLKRGMDKTKQEDFSKCLCEAIDQLKATVEEIRGNVTKQSGRHPVFRFIRSRNDKDQIAGWWSELNRILQVFHIELAIDTNATASKTEATVSKIDGEVSKLREEIRSQVRPTKTSTPGESPPPMPRACFGRDTLIKRIVDLAEDLHPMALIGAGGIGKTSIALTVLQHDRIKERFGDHRRFIRCDQFPASRTNFLAQLSKVTGAGIETPEDLASLRQYLSSKQMFIVLDNAESILDPPGDSGKEIYDAVEELARFPGICLCITSRITTIPPDCKRLDIPTLSVEAGCEAFYGIYGLGRSDVVGDILKQLDFHPLSITLLATAAWRNGWNNSRLAREWERRQTGVLQTGHNKGLADTIELSLASPMFKALGPDTRGLLGVIAFFPQGVDENNLDWLFPTISNRSTIFDTFCALSLTHRSGEFVTMLAPLRDYLSPKDPTSSPLLCTVKKHYFTRLSAELNPGLPTFGDTRWIVSEDVNTEHLLNVFTSIDANSDDVWDACGKFLSHLLWHKPRYTILRQKIEGLPDEHPSKRDCLFHLARLLGGIGNQSERHRLLTHVLGLERERGSDISIADTLCSLSNANRELDLHEEGIQQGKEALAIYQRLGNTTRQAECQLNLAWLFYGNEQYDAAEEAASRAIGLLPEKGEEFRASRSHRVLGRIHHSKGEGEKAIHHFEEALRIASSFKWPSEQFWIHYAMAELFSDEGQFDDAHAHIEQAKSFAGDDMYQQGRAMQQWADILFKEGKLKEAMSEALCALEAYEKLGAARAAENCRNLLLNIEQTMEGRAASGESDSDDCTLSETSEHPPSP</sequence>
<dbReference type="Gene3D" id="1.20.930.20">
    <property type="entry name" value="Adaptor protein Cbl, N-terminal domain"/>
    <property type="match status" value="1"/>
</dbReference>
<dbReference type="InterPro" id="IPR059179">
    <property type="entry name" value="MLKL-like_MCAfunc"/>
</dbReference>
<dbReference type="PANTHER" id="PTHR47691:SF3">
    <property type="entry name" value="HTH-TYPE TRANSCRIPTIONAL REGULATOR RV0890C-RELATED"/>
    <property type="match status" value="1"/>
</dbReference>